<sequence>MKLIVVLLLAASVAAQSPRDTFVTKFQNLVSNYLGSNTGKAVDMVAKDALALMSMDDITGHLMKEIIGLVPATKYFQALGMLTTFQGCIKKAGSTMDRAIAAVGGAFKSKLNPLLLKVQTKVKTMRSNKKAESAILNEVFNIANTDLTKALVQPVINAAMTQCTKAEYDCAVPPLNTVMPTSQYNIMRLLVVLLLIGSVAAQKAQFQTKFENLVTKYLGKNTG</sequence>
<evidence type="ECO:0000256" key="1">
    <source>
        <dbReference type="SAM" id="SignalP"/>
    </source>
</evidence>
<name>A0AAN5CLD4_9BILA</name>
<gene>
    <name evidence="2" type="ORF">PMAYCL1PPCAC_16775</name>
</gene>
<reference evidence="3" key="1">
    <citation type="submission" date="2022-10" db="EMBL/GenBank/DDBJ databases">
        <title>Genome assembly of Pristionchus species.</title>
        <authorList>
            <person name="Yoshida K."/>
            <person name="Sommer R.J."/>
        </authorList>
    </citation>
    <scope>NUCLEOTIDE SEQUENCE [LARGE SCALE GENOMIC DNA]</scope>
    <source>
        <strain evidence="3">RS5460</strain>
    </source>
</reference>
<evidence type="ECO:0000313" key="3">
    <source>
        <dbReference type="Proteomes" id="UP001328107"/>
    </source>
</evidence>
<comment type="caution">
    <text evidence="2">The sequence shown here is derived from an EMBL/GenBank/DDBJ whole genome shotgun (WGS) entry which is preliminary data.</text>
</comment>
<dbReference type="EMBL" id="BTRK01000004">
    <property type="protein sequence ID" value="GMR46580.1"/>
    <property type="molecule type" value="Genomic_DNA"/>
</dbReference>
<protein>
    <submittedName>
        <fullName evidence="2">Uncharacterized protein</fullName>
    </submittedName>
</protein>
<feature type="non-terminal residue" evidence="2">
    <location>
        <position position="223"/>
    </location>
</feature>
<dbReference type="Proteomes" id="UP001328107">
    <property type="component" value="Unassembled WGS sequence"/>
</dbReference>
<dbReference type="AlphaFoldDB" id="A0AAN5CLD4"/>
<feature type="signal peptide" evidence="1">
    <location>
        <begin position="1"/>
        <end position="15"/>
    </location>
</feature>
<accession>A0AAN5CLD4</accession>
<proteinExistence type="predicted"/>
<organism evidence="2 3">
    <name type="scientific">Pristionchus mayeri</name>
    <dbReference type="NCBI Taxonomy" id="1317129"/>
    <lineage>
        <taxon>Eukaryota</taxon>
        <taxon>Metazoa</taxon>
        <taxon>Ecdysozoa</taxon>
        <taxon>Nematoda</taxon>
        <taxon>Chromadorea</taxon>
        <taxon>Rhabditida</taxon>
        <taxon>Rhabditina</taxon>
        <taxon>Diplogasteromorpha</taxon>
        <taxon>Diplogasteroidea</taxon>
        <taxon>Neodiplogasteridae</taxon>
        <taxon>Pristionchus</taxon>
    </lineage>
</organism>
<keyword evidence="1" id="KW-0732">Signal</keyword>
<keyword evidence="3" id="KW-1185">Reference proteome</keyword>
<feature type="chain" id="PRO_5042962678" evidence="1">
    <location>
        <begin position="16"/>
        <end position="223"/>
    </location>
</feature>
<evidence type="ECO:0000313" key="2">
    <source>
        <dbReference type="EMBL" id="GMR46580.1"/>
    </source>
</evidence>